<name>A0A0D3JS79_EMIH1</name>
<feature type="region of interest" description="Disordered" evidence="2">
    <location>
        <begin position="510"/>
        <end position="607"/>
    </location>
</feature>
<proteinExistence type="predicted"/>
<reference evidence="3" key="2">
    <citation type="submission" date="2024-10" db="UniProtKB">
        <authorList>
            <consortium name="EnsemblProtists"/>
        </authorList>
    </citation>
    <scope>IDENTIFICATION</scope>
</reference>
<evidence type="ECO:0000313" key="3">
    <source>
        <dbReference type="EnsemblProtists" id="EOD26364"/>
    </source>
</evidence>
<keyword evidence="4" id="KW-1185">Reference proteome</keyword>
<reference evidence="4" key="1">
    <citation type="journal article" date="2013" name="Nature">
        <title>Pan genome of the phytoplankton Emiliania underpins its global distribution.</title>
        <authorList>
            <person name="Read B.A."/>
            <person name="Kegel J."/>
            <person name="Klute M.J."/>
            <person name="Kuo A."/>
            <person name="Lefebvre S.C."/>
            <person name="Maumus F."/>
            <person name="Mayer C."/>
            <person name="Miller J."/>
            <person name="Monier A."/>
            <person name="Salamov A."/>
            <person name="Young J."/>
            <person name="Aguilar M."/>
            <person name="Claverie J.M."/>
            <person name="Frickenhaus S."/>
            <person name="Gonzalez K."/>
            <person name="Herman E.K."/>
            <person name="Lin Y.C."/>
            <person name="Napier J."/>
            <person name="Ogata H."/>
            <person name="Sarno A.F."/>
            <person name="Shmutz J."/>
            <person name="Schroeder D."/>
            <person name="de Vargas C."/>
            <person name="Verret F."/>
            <person name="von Dassow P."/>
            <person name="Valentin K."/>
            <person name="Van de Peer Y."/>
            <person name="Wheeler G."/>
            <person name="Dacks J.B."/>
            <person name="Delwiche C.F."/>
            <person name="Dyhrman S.T."/>
            <person name="Glockner G."/>
            <person name="John U."/>
            <person name="Richards T."/>
            <person name="Worden A.Z."/>
            <person name="Zhang X."/>
            <person name="Grigoriev I.V."/>
            <person name="Allen A.E."/>
            <person name="Bidle K."/>
            <person name="Borodovsky M."/>
            <person name="Bowler C."/>
            <person name="Brownlee C."/>
            <person name="Cock J.M."/>
            <person name="Elias M."/>
            <person name="Gladyshev V.N."/>
            <person name="Groth M."/>
            <person name="Guda C."/>
            <person name="Hadaegh A."/>
            <person name="Iglesias-Rodriguez M.D."/>
            <person name="Jenkins J."/>
            <person name="Jones B.M."/>
            <person name="Lawson T."/>
            <person name="Leese F."/>
            <person name="Lindquist E."/>
            <person name="Lobanov A."/>
            <person name="Lomsadze A."/>
            <person name="Malik S.B."/>
            <person name="Marsh M.E."/>
            <person name="Mackinder L."/>
            <person name="Mock T."/>
            <person name="Mueller-Roeber B."/>
            <person name="Pagarete A."/>
            <person name="Parker M."/>
            <person name="Probert I."/>
            <person name="Quesneville H."/>
            <person name="Raines C."/>
            <person name="Rensing S.A."/>
            <person name="Riano-Pachon D.M."/>
            <person name="Richier S."/>
            <person name="Rokitta S."/>
            <person name="Shiraiwa Y."/>
            <person name="Soanes D.M."/>
            <person name="van der Giezen M."/>
            <person name="Wahlund T.M."/>
            <person name="Williams B."/>
            <person name="Wilson W."/>
            <person name="Wolfe G."/>
            <person name="Wurch L.L."/>
        </authorList>
    </citation>
    <scope>NUCLEOTIDE SEQUENCE</scope>
</reference>
<accession>A0A0D3JS79</accession>
<feature type="compositionally biased region" description="Low complexity" evidence="2">
    <location>
        <begin position="536"/>
        <end position="546"/>
    </location>
</feature>
<organism evidence="3 4">
    <name type="scientific">Emiliania huxleyi (strain CCMP1516)</name>
    <dbReference type="NCBI Taxonomy" id="280463"/>
    <lineage>
        <taxon>Eukaryota</taxon>
        <taxon>Haptista</taxon>
        <taxon>Haptophyta</taxon>
        <taxon>Prymnesiophyceae</taxon>
        <taxon>Isochrysidales</taxon>
        <taxon>Noelaerhabdaceae</taxon>
        <taxon>Emiliania</taxon>
    </lineage>
</organism>
<dbReference type="AlphaFoldDB" id="A0A0D3JS79"/>
<dbReference type="GeneID" id="17271910"/>
<dbReference type="KEGG" id="ehx:EMIHUDRAFT_205365"/>
<feature type="coiled-coil region" evidence="1">
    <location>
        <begin position="361"/>
        <end position="388"/>
    </location>
</feature>
<protein>
    <submittedName>
        <fullName evidence="3">Uncharacterized protein</fullName>
    </submittedName>
</protein>
<dbReference type="Proteomes" id="UP000013827">
    <property type="component" value="Unassembled WGS sequence"/>
</dbReference>
<keyword evidence="1" id="KW-0175">Coiled coil</keyword>
<evidence type="ECO:0000256" key="2">
    <source>
        <dbReference type="SAM" id="MobiDB-lite"/>
    </source>
</evidence>
<dbReference type="EnsemblProtists" id="EOD26364">
    <property type="protein sequence ID" value="EOD26364"/>
    <property type="gene ID" value="EMIHUDRAFT_205365"/>
</dbReference>
<dbReference type="PaxDb" id="2903-EOD26364"/>
<feature type="coiled-coil region" evidence="1">
    <location>
        <begin position="177"/>
        <end position="207"/>
    </location>
</feature>
<dbReference type="RefSeq" id="XP_005778793.1">
    <property type="nucleotide sequence ID" value="XM_005778736.1"/>
</dbReference>
<evidence type="ECO:0000256" key="1">
    <source>
        <dbReference type="SAM" id="Coils"/>
    </source>
</evidence>
<sequence>MATSVVQVAGKDFDLSEVLGLNAHGLHAMLRACAEGLCAAQASTKELRAELAAVRKAADERTANLEAALSDTKVAGSSLADLQSAQAEAASAAETMRQQIGALGASVEQRLAYGGQVLEAKLQSIVCDLSELRATLSQKLSRDALDQSLQSLEERLGALATGEALVECEHRLTERFNQASAASIERAEKQAASAEAAAARMTRLEQESLPRLRRELHEEIRSAEWRSNLTKQMKALSAASDARFAETTRVSESLERRLTQLGEQLAEARSESSETHVAMRKLRSDSKAAWERAASAEGRVAERLERAESALGSHGTELEKLRKEATRQDQLRLEQHEASLEACEEARLIAGSALDKTEALRVEAAGRLQMLRQRLTRAEKEMLRQLEESAPLDSPDAYAELSQRIDTKADVDATERWLEATQQLGAEVTAMHARTATLSNGLKVLMRWVEGMADRVTGVQGTQHSLQSALAATREEVSHNAEVAHASAQGVAGHLRALLATMDADARSRSATRDGYFSPHSAGPPKTTQQFPPSPAAASPRAWSRAQTALKEAARLPAEPMGGGGASAVATGPVAGRTAPPTPRGTSAAATSQGTGGAGHAITVTAT</sequence>
<dbReference type="HOGENOM" id="CLU_450125_0_0_1"/>
<evidence type="ECO:0000313" key="4">
    <source>
        <dbReference type="Proteomes" id="UP000013827"/>
    </source>
</evidence>